<dbReference type="Gene3D" id="3.20.20.380">
    <property type="entry name" value="Copper homeostasis (CutC) domain"/>
    <property type="match status" value="1"/>
</dbReference>
<dbReference type="InterPro" id="IPR036822">
    <property type="entry name" value="CutC-like_dom_sf"/>
</dbReference>
<dbReference type="InterPro" id="IPR005627">
    <property type="entry name" value="CutC-like"/>
</dbReference>
<evidence type="ECO:0000256" key="2">
    <source>
        <dbReference type="HAMAP-Rule" id="MF_00795"/>
    </source>
</evidence>
<proteinExistence type="inferred from homology"/>
<dbReference type="PANTHER" id="PTHR12598">
    <property type="entry name" value="COPPER HOMEOSTASIS PROTEIN CUTC"/>
    <property type="match status" value="1"/>
</dbReference>
<protein>
    <recommendedName>
        <fullName evidence="2">PF03932 family protein CutC</fullName>
    </recommendedName>
</protein>
<sequence length="251" mass="28065">MKKKINIEICVDSIQSALAAQNGGASRIELCDNLIGGGTTPSAGMIELARKYLTIDINVMIRPRSGDFCYSPLEIEVMKRDIEIVKKYGVNGIVIGVLKPNGEIDINIMKELIELSRPLTVTFHRAFDMTKDPFKSLDILIDLGVERILTSGKESKAMQGIDLIRELVTRAEDKIIIMPGSGVNEENVRLIIDNTGTEEIHLSAKKRIESIMEYRNDRVDMGGSLIVSEYDNYFTCEESVRNITKILNNIK</sequence>
<dbReference type="Pfam" id="PF03932">
    <property type="entry name" value="CutC"/>
    <property type="match status" value="1"/>
</dbReference>
<reference evidence="3 4" key="1">
    <citation type="submission" date="2022-06" db="EMBL/GenBank/DDBJ databases">
        <title>Isolation of gut microbiota from human fecal samples.</title>
        <authorList>
            <person name="Pamer E.G."/>
            <person name="Barat B."/>
            <person name="Waligurski E."/>
            <person name="Medina S."/>
            <person name="Paddock L."/>
            <person name="Mostad J."/>
        </authorList>
    </citation>
    <scope>NUCLEOTIDE SEQUENCE [LARGE SCALE GENOMIC DNA]</scope>
    <source>
        <strain evidence="3 4">DFI.7.95</strain>
    </source>
</reference>
<keyword evidence="2" id="KW-0963">Cytoplasm</keyword>
<dbReference type="EMBL" id="JANGAC010000013">
    <property type="protein sequence ID" value="MCQ4924538.1"/>
    <property type="molecule type" value="Genomic_DNA"/>
</dbReference>
<comment type="caution">
    <text evidence="2">Once thought to be involved in copper homeostasis, experiments in E.coli have shown this is not the case.</text>
</comment>
<gene>
    <name evidence="2" type="primary">cutC</name>
    <name evidence="3" type="ORF">NE686_15660</name>
</gene>
<accession>A0ABT1SDK3</accession>
<name>A0ABT1SDK3_9FIRM</name>
<dbReference type="HAMAP" id="MF_00795">
    <property type="entry name" value="CutC"/>
    <property type="match status" value="1"/>
</dbReference>
<dbReference type="PANTHER" id="PTHR12598:SF0">
    <property type="entry name" value="COPPER HOMEOSTASIS PROTEIN CUTC HOMOLOG"/>
    <property type="match status" value="1"/>
</dbReference>
<dbReference type="SUPFAM" id="SSF110395">
    <property type="entry name" value="CutC-like"/>
    <property type="match status" value="1"/>
</dbReference>
<evidence type="ECO:0000313" key="4">
    <source>
        <dbReference type="Proteomes" id="UP001524478"/>
    </source>
</evidence>
<comment type="subcellular location">
    <subcellularLocation>
        <location evidence="2">Cytoplasm</location>
    </subcellularLocation>
</comment>
<dbReference type="Proteomes" id="UP001524478">
    <property type="component" value="Unassembled WGS sequence"/>
</dbReference>
<evidence type="ECO:0000313" key="3">
    <source>
        <dbReference type="EMBL" id="MCQ4924538.1"/>
    </source>
</evidence>
<comment type="similarity">
    <text evidence="1 2">Belongs to the CutC family.</text>
</comment>
<comment type="caution">
    <text evidence="3">The sequence shown here is derived from an EMBL/GenBank/DDBJ whole genome shotgun (WGS) entry which is preliminary data.</text>
</comment>
<keyword evidence="4" id="KW-1185">Reference proteome</keyword>
<organism evidence="3 4">
    <name type="scientific">Tissierella carlieri</name>
    <dbReference type="NCBI Taxonomy" id="689904"/>
    <lineage>
        <taxon>Bacteria</taxon>
        <taxon>Bacillati</taxon>
        <taxon>Bacillota</taxon>
        <taxon>Tissierellia</taxon>
        <taxon>Tissierellales</taxon>
        <taxon>Tissierellaceae</taxon>
        <taxon>Tissierella</taxon>
    </lineage>
</organism>
<dbReference type="RefSeq" id="WP_256312275.1">
    <property type="nucleotide sequence ID" value="NZ_JANGAC010000013.1"/>
</dbReference>
<evidence type="ECO:0000256" key="1">
    <source>
        <dbReference type="ARBA" id="ARBA00007768"/>
    </source>
</evidence>